<accession>A0ABP0IAX0</accession>
<gene>
    <name evidence="1" type="ORF">SCF082_LOCUS5952</name>
</gene>
<evidence type="ECO:0000313" key="1">
    <source>
        <dbReference type="EMBL" id="CAK8999167.1"/>
    </source>
</evidence>
<keyword evidence="2" id="KW-1185">Reference proteome</keyword>
<name>A0ABP0IAX0_9DINO</name>
<dbReference type="EMBL" id="CAXAMM010003269">
    <property type="protein sequence ID" value="CAK8999167.1"/>
    <property type="molecule type" value="Genomic_DNA"/>
</dbReference>
<protein>
    <submittedName>
        <fullName evidence="1">Uncharacterized protein</fullName>
    </submittedName>
</protein>
<sequence length="486" mass="54816">MALHVLWAASGEDVFVFSDEEFQALVEERGNTIKALKLELMFRGFGSRFRLRLLHAEEHLEVGDDAVIVPPLVLKMVKLAFLPPDRVRDEEFLDACAVVDAATDGLRRSPSIRGPCFTFASDFAAEEWEQPMRIWHRANGEARDPPFAKEQAPCQRTWASSNEAWRTWFPVPQDSVLQHLFGVGEEELLSLGASHVCKHLSAAMAKFAEQVFAAGYQQLVSCQGGSCSQIPLVEEELTRAGDQLQRTWQIFLQRASNDAKVELYGLGSVEDVLLDQRRKALELLEQSLREIHHARQSLVQDGCVFDMTTRLARALRDQEQLMRWHLSHALLALFWWQLRQQREQGHFEAPPELRFELPGLRFEDICCRRWDVVLAALERTGGSVAAWGGAPDLQEWLPGLEQLEHLPGAGSVQHDVVLLGCGGPELEPLEEFLLLREQLQRLESSKAQVMGCHFLAKHIGLVEAVSQHALEAAVTLNLGVDGTWWF</sequence>
<comment type="caution">
    <text evidence="1">The sequence shown here is derived from an EMBL/GenBank/DDBJ whole genome shotgun (WGS) entry which is preliminary data.</text>
</comment>
<evidence type="ECO:0000313" key="2">
    <source>
        <dbReference type="Proteomes" id="UP001642464"/>
    </source>
</evidence>
<proteinExistence type="predicted"/>
<organism evidence="1 2">
    <name type="scientific">Durusdinium trenchii</name>
    <dbReference type="NCBI Taxonomy" id="1381693"/>
    <lineage>
        <taxon>Eukaryota</taxon>
        <taxon>Sar</taxon>
        <taxon>Alveolata</taxon>
        <taxon>Dinophyceae</taxon>
        <taxon>Suessiales</taxon>
        <taxon>Symbiodiniaceae</taxon>
        <taxon>Durusdinium</taxon>
    </lineage>
</organism>
<reference evidence="1 2" key="1">
    <citation type="submission" date="2024-02" db="EMBL/GenBank/DDBJ databases">
        <authorList>
            <person name="Chen Y."/>
            <person name="Shah S."/>
            <person name="Dougan E. K."/>
            <person name="Thang M."/>
            <person name="Chan C."/>
        </authorList>
    </citation>
    <scope>NUCLEOTIDE SEQUENCE [LARGE SCALE GENOMIC DNA]</scope>
</reference>
<dbReference type="Proteomes" id="UP001642464">
    <property type="component" value="Unassembled WGS sequence"/>
</dbReference>